<evidence type="ECO:0000256" key="1">
    <source>
        <dbReference type="SAM" id="Coils"/>
    </source>
</evidence>
<evidence type="ECO:0000313" key="5">
    <source>
        <dbReference type="EMBL" id="RSY76442.1"/>
    </source>
</evidence>
<evidence type="ECO:0000313" key="6">
    <source>
        <dbReference type="Proteomes" id="UP000185161"/>
    </source>
</evidence>
<dbReference type="EMBL" id="QQWO01000002">
    <property type="protein sequence ID" value="RSV07098.1"/>
    <property type="molecule type" value="Genomic_DNA"/>
</dbReference>
<gene>
    <name evidence="4" type="primary">trbJ</name>
    <name evidence="3" type="ORF">BRX40_21070</name>
    <name evidence="4" type="ORF">CA257_03660</name>
    <name evidence="5" type="ORF">DAH66_21515</name>
</gene>
<dbReference type="EMBL" id="QQYZ01000037">
    <property type="protein sequence ID" value="RSY76442.1"/>
    <property type="molecule type" value="Genomic_DNA"/>
</dbReference>
<reference evidence="7 8" key="3">
    <citation type="submission" date="2018-07" db="EMBL/GenBank/DDBJ databases">
        <title>Genomic and Epidemiologic Investigation of an Indolent Hospital Outbreak.</title>
        <authorList>
            <person name="Johnson R.C."/>
            <person name="Deming C."/>
            <person name="Conlan S."/>
            <person name="Zellmer C.J."/>
            <person name="Michelin A.V."/>
            <person name="Lee-Lin S."/>
            <person name="Thomas P.J."/>
            <person name="Park M."/>
            <person name="Weingarten R.A."/>
            <person name="Less J."/>
            <person name="Dekker J.P."/>
            <person name="Frank K.M."/>
            <person name="Musser K.A."/>
            <person name="Mcquiston J.R."/>
            <person name="Henderson D.K."/>
            <person name="Lau A.F."/>
            <person name="Palmore T.N."/>
            <person name="Segre J.A."/>
        </authorList>
    </citation>
    <scope>NUCLEOTIDE SEQUENCE [LARGE SCALE GENOMIC DNA]</scope>
    <source>
        <strain evidence="5 8">SK-CDC1_0717</strain>
        <strain evidence="4 7">SK-NIH.Env10_0317</strain>
    </source>
</reference>
<dbReference type="KEGG" id="skr:BRX40_21070"/>
<dbReference type="AlphaFoldDB" id="A0A1L6JF69"/>
<reference evidence="6" key="2">
    <citation type="submission" date="2016-12" db="EMBL/GenBank/DDBJ databases">
        <title>Whole genome sequencing of Sphingomonas sp. ABOJV.</title>
        <authorList>
            <person name="Conlan S."/>
            <person name="Thomas P.J."/>
            <person name="Mullikin J."/>
            <person name="Palmore T.N."/>
            <person name="Frank K.M."/>
            <person name="Segre J.A."/>
        </authorList>
    </citation>
    <scope>NUCLEOTIDE SEQUENCE [LARGE SCALE GENOMIC DNA]</scope>
    <source>
        <strain evidence="6">ABOJV</strain>
    </source>
</reference>
<dbReference type="GeneID" id="44135062"/>
<dbReference type="EMBL" id="CP018820">
    <property type="protein sequence ID" value="APR54582.1"/>
    <property type="molecule type" value="Genomic_DNA"/>
</dbReference>
<evidence type="ECO:0000313" key="7">
    <source>
        <dbReference type="Proteomes" id="UP000286681"/>
    </source>
</evidence>
<dbReference type="Proteomes" id="UP000185161">
    <property type="component" value="Chromosome"/>
</dbReference>
<sequence length="251" mass="27399">MSQRNLRRHFSKYLVATALALGSAGSLGMALHAPPARAQITVFDPSNYSQNLLTAARTLQQINNQIQSLQNQATMLTNQAKNLSRIDFPELQALTRTLQQIDRLMGQAQGIGFRVDNVDSEFRRLFPQSFDQALTTNDLVVGARTRLDTSVAAFNRTMQVQAQVVGNVAADAQALAAIVAKSQGAEGGLQAQQATNQLLALTAKQQFQIQNMMAAQYRVETLEASRRAQAQAEAQAATRKFLGNGTAYHPR</sequence>
<dbReference type="Proteomes" id="UP000286681">
    <property type="component" value="Unassembled WGS sequence"/>
</dbReference>
<feature type="signal peptide" evidence="2">
    <location>
        <begin position="1"/>
        <end position="38"/>
    </location>
</feature>
<dbReference type="STRING" id="93064.BRX40_21070"/>
<reference evidence="3" key="1">
    <citation type="submission" date="2016-12" db="EMBL/GenBank/DDBJ databases">
        <title>Whole genome sequencing of Sphingomonas koreensis.</title>
        <authorList>
            <person name="Conlan S."/>
            <person name="Thomas P.J."/>
            <person name="Mullikin J."/>
            <person name="Palmore T.N."/>
            <person name="Frank K.M."/>
            <person name="Segre J.A."/>
        </authorList>
    </citation>
    <scope>NUCLEOTIDE SEQUENCE</scope>
    <source>
        <strain evidence="3">ABOJV</strain>
    </source>
</reference>
<name>A0A1L6JF69_9SPHN</name>
<feature type="coiled-coil region" evidence="1">
    <location>
        <begin position="52"/>
        <end position="86"/>
    </location>
</feature>
<dbReference type="Proteomes" id="UP000287746">
    <property type="component" value="Unassembled WGS sequence"/>
</dbReference>
<dbReference type="PROSITE" id="PS51318">
    <property type="entry name" value="TAT"/>
    <property type="match status" value="1"/>
</dbReference>
<keyword evidence="1" id="KW-0175">Coiled coil</keyword>
<dbReference type="InterPro" id="IPR014147">
    <property type="entry name" value="T4SS_TrbJ"/>
</dbReference>
<feature type="chain" id="PRO_5041864604" evidence="2">
    <location>
        <begin position="39"/>
        <end position="251"/>
    </location>
</feature>
<evidence type="ECO:0000256" key="2">
    <source>
        <dbReference type="SAM" id="SignalP"/>
    </source>
</evidence>
<keyword evidence="6" id="KW-1185">Reference proteome</keyword>
<proteinExistence type="predicted"/>
<dbReference type="InterPro" id="IPR006311">
    <property type="entry name" value="TAT_signal"/>
</dbReference>
<protein>
    <submittedName>
        <fullName evidence="3">P-type conjugative transfer protein TrbJ</fullName>
    </submittedName>
</protein>
<accession>A0A1L6JF69</accession>
<dbReference type="NCBIfam" id="TIGR02780">
    <property type="entry name" value="TrbJ_Ti"/>
    <property type="match status" value="1"/>
</dbReference>
<dbReference type="NCBIfam" id="NF010448">
    <property type="entry name" value="PRK13874.1"/>
    <property type="match status" value="1"/>
</dbReference>
<organism evidence="3 6">
    <name type="scientific">Sphingomonas koreensis</name>
    <dbReference type="NCBI Taxonomy" id="93064"/>
    <lineage>
        <taxon>Bacteria</taxon>
        <taxon>Pseudomonadati</taxon>
        <taxon>Pseudomonadota</taxon>
        <taxon>Alphaproteobacteria</taxon>
        <taxon>Sphingomonadales</taxon>
        <taxon>Sphingomonadaceae</taxon>
        <taxon>Sphingomonas</taxon>
    </lineage>
</organism>
<dbReference type="OrthoDB" id="9807335at2"/>
<keyword evidence="2" id="KW-0732">Signal</keyword>
<evidence type="ECO:0000313" key="4">
    <source>
        <dbReference type="EMBL" id="RSV07098.1"/>
    </source>
</evidence>
<evidence type="ECO:0000313" key="3">
    <source>
        <dbReference type="EMBL" id="APR54582.1"/>
    </source>
</evidence>
<dbReference type="RefSeq" id="WP_066657190.1">
    <property type="nucleotide sequence ID" value="NZ_CP018820.1"/>
</dbReference>
<evidence type="ECO:0000313" key="8">
    <source>
        <dbReference type="Proteomes" id="UP000287746"/>
    </source>
</evidence>